<dbReference type="InterPro" id="IPR000276">
    <property type="entry name" value="GPCR_Rhodpsn"/>
</dbReference>
<evidence type="ECO:0000256" key="10">
    <source>
        <dbReference type="ARBA" id="ARBA00023224"/>
    </source>
</evidence>
<name>A0A6P8SL62_GEOSA</name>
<dbReference type="PANTHER" id="PTHR26453">
    <property type="entry name" value="OLFACTORY RECEPTOR"/>
    <property type="match status" value="1"/>
</dbReference>
<dbReference type="GO" id="GO:0004930">
    <property type="term" value="F:G protein-coupled receptor activity"/>
    <property type="evidence" value="ECO:0007669"/>
    <property type="project" value="UniProtKB-KW"/>
</dbReference>
<evidence type="ECO:0000256" key="4">
    <source>
        <dbReference type="ARBA" id="ARBA00022692"/>
    </source>
</evidence>
<feature type="transmembrane region" description="Helical" evidence="12">
    <location>
        <begin position="103"/>
        <end position="122"/>
    </location>
</feature>
<dbReference type="AlphaFoldDB" id="A0A6P8SL62"/>
<accession>A0A6P8SL62</accession>
<dbReference type="PROSITE" id="PS00237">
    <property type="entry name" value="G_PROTEIN_RECEP_F1_1"/>
    <property type="match status" value="1"/>
</dbReference>
<keyword evidence="7 11" id="KW-0297">G-protein coupled receptor</keyword>
<protein>
    <recommendedName>
        <fullName evidence="12">Olfactory receptor</fullName>
    </recommendedName>
</protein>
<feature type="domain" description="G-protein coupled receptors family 1 profile" evidence="13">
    <location>
        <begin position="44"/>
        <end position="292"/>
    </location>
</feature>
<reference evidence="15" key="1">
    <citation type="submission" date="2025-08" db="UniProtKB">
        <authorList>
            <consortium name="RefSeq"/>
        </authorList>
    </citation>
    <scope>IDENTIFICATION</scope>
</reference>
<dbReference type="Proteomes" id="UP000515159">
    <property type="component" value="Chromosome 1"/>
</dbReference>
<evidence type="ECO:0000256" key="1">
    <source>
        <dbReference type="ARBA" id="ARBA00004651"/>
    </source>
</evidence>
<gene>
    <name evidence="15" type="primary">LOC117367483</name>
</gene>
<keyword evidence="4 11" id="KW-0812">Transmembrane</keyword>
<dbReference type="PROSITE" id="PS50262">
    <property type="entry name" value="G_PROTEIN_RECEP_F1_2"/>
    <property type="match status" value="1"/>
</dbReference>
<evidence type="ECO:0000256" key="5">
    <source>
        <dbReference type="ARBA" id="ARBA00022725"/>
    </source>
</evidence>
<keyword evidence="8 12" id="KW-0472">Membrane</keyword>
<keyword evidence="5 12" id="KW-0552">Olfaction</keyword>
<dbReference type="Gene3D" id="1.20.1070.10">
    <property type="entry name" value="Rhodopsin 7-helix transmembrane proteins"/>
    <property type="match status" value="1"/>
</dbReference>
<feature type="transmembrane region" description="Helical" evidence="12">
    <location>
        <begin position="274"/>
        <end position="294"/>
    </location>
</feature>
<keyword evidence="3 12" id="KW-0716">Sensory transduction</keyword>
<keyword evidence="9 11" id="KW-0675">Receptor</keyword>
<keyword evidence="14" id="KW-1185">Reference proteome</keyword>
<dbReference type="InterPro" id="IPR000725">
    <property type="entry name" value="Olfact_rcpt"/>
</dbReference>
<proteinExistence type="inferred from homology"/>
<evidence type="ECO:0000313" key="15">
    <source>
        <dbReference type="RefSeq" id="XP_033815946.1"/>
    </source>
</evidence>
<dbReference type="FunCoup" id="A0A6P8SL62">
    <property type="interactions" value="684"/>
</dbReference>
<dbReference type="RefSeq" id="XP_033815946.1">
    <property type="nucleotide sequence ID" value="XM_033960055.1"/>
</dbReference>
<comment type="subcellular location">
    <subcellularLocation>
        <location evidence="1 12">Cell membrane</location>
        <topology evidence="1 12">Multi-pass membrane protein</topology>
    </subcellularLocation>
</comment>
<feature type="transmembrane region" description="Helical" evidence="12">
    <location>
        <begin position="199"/>
        <end position="218"/>
    </location>
</feature>
<dbReference type="GeneID" id="117367483"/>
<evidence type="ECO:0000256" key="7">
    <source>
        <dbReference type="ARBA" id="ARBA00023040"/>
    </source>
</evidence>
<feature type="transmembrane region" description="Helical" evidence="12">
    <location>
        <begin position="142"/>
        <end position="164"/>
    </location>
</feature>
<evidence type="ECO:0000256" key="6">
    <source>
        <dbReference type="ARBA" id="ARBA00022989"/>
    </source>
</evidence>
<dbReference type="FunFam" id="1.20.1070.10:FF:000005">
    <property type="entry name" value="Olfactory receptor"/>
    <property type="match status" value="1"/>
</dbReference>
<evidence type="ECO:0000256" key="3">
    <source>
        <dbReference type="ARBA" id="ARBA00022606"/>
    </source>
</evidence>
<dbReference type="OrthoDB" id="6147321at2759"/>
<dbReference type="Pfam" id="PF13853">
    <property type="entry name" value="7tm_4"/>
    <property type="match status" value="1"/>
</dbReference>
<sequence length="313" mass="35324">MNETKRTNGTSVTGFILLGLPNQLRIQNVLFIVFLLIYIATVTGNALIISVTRLDHHLHTPMYFFLSNLSFLDISYSSSIVPRMLINFLSSRYISYLGCTTQMYVHLSLGGTECFLLAVMAYDRYVAICNPLRYAIIMNNKACMKIAAGSWICGFLDALVHTVLALQLPYCGPNEINHFLCEVPAVLNLACTDISINKIVIFACAIVVVLFPFLLILFSYIHILSTVLRIRSAEGRYKAFSTCASHLMVVTLFYGAVIFMYMKPKSEHSQEQDKMATLFYSVVTPMLNPMIYSLRNQEVKGALRKVVKRKIFC</sequence>
<feature type="transmembrane region" description="Helical" evidence="12">
    <location>
        <begin position="29"/>
        <end position="51"/>
    </location>
</feature>
<dbReference type="GO" id="GO:0005886">
    <property type="term" value="C:plasma membrane"/>
    <property type="evidence" value="ECO:0007669"/>
    <property type="project" value="UniProtKB-SubCell"/>
</dbReference>
<feature type="transmembrane region" description="Helical" evidence="12">
    <location>
        <begin position="239"/>
        <end position="262"/>
    </location>
</feature>
<evidence type="ECO:0000256" key="12">
    <source>
        <dbReference type="RuleBase" id="RU363047"/>
    </source>
</evidence>
<evidence type="ECO:0000256" key="9">
    <source>
        <dbReference type="ARBA" id="ARBA00023170"/>
    </source>
</evidence>
<keyword evidence="2 12" id="KW-1003">Cell membrane</keyword>
<evidence type="ECO:0000256" key="11">
    <source>
        <dbReference type="RuleBase" id="RU000688"/>
    </source>
</evidence>
<dbReference type="PRINTS" id="PR00245">
    <property type="entry name" value="OLFACTORYR"/>
</dbReference>
<dbReference type="KEGG" id="gsh:117367483"/>
<keyword evidence="6 12" id="KW-1133">Transmembrane helix</keyword>
<evidence type="ECO:0000256" key="8">
    <source>
        <dbReference type="ARBA" id="ARBA00023136"/>
    </source>
</evidence>
<evidence type="ECO:0000259" key="13">
    <source>
        <dbReference type="PROSITE" id="PS50262"/>
    </source>
</evidence>
<dbReference type="InParanoid" id="A0A6P8SL62"/>
<keyword evidence="10 11" id="KW-0807">Transducer</keyword>
<dbReference type="InterPro" id="IPR017452">
    <property type="entry name" value="GPCR_Rhodpsn_7TM"/>
</dbReference>
<evidence type="ECO:0000313" key="14">
    <source>
        <dbReference type="Proteomes" id="UP000515159"/>
    </source>
</evidence>
<feature type="transmembrane region" description="Helical" evidence="12">
    <location>
        <begin position="63"/>
        <end position="83"/>
    </location>
</feature>
<dbReference type="GO" id="GO:0004984">
    <property type="term" value="F:olfactory receptor activity"/>
    <property type="evidence" value="ECO:0007669"/>
    <property type="project" value="InterPro"/>
</dbReference>
<comment type="similarity">
    <text evidence="11">Belongs to the G-protein coupled receptor 1 family.</text>
</comment>
<dbReference type="CDD" id="cd15225">
    <property type="entry name" value="7tmA_OR10A-like"/>
    <property type="match status" value="1"/>
</dbReference>
<organism evidence="14 15">
    <name type="scientific">Geotrypetes seraphini</name>
    <name type="common">Gaboon caecilian</name>
    <name type="synonym">Caecilia seraphini</name>
    <dbReference type="NCBI Taxonomy" id="260995"/>
    <lineage>
        <taxon>Eukaryota</taxon>
        <taxon>Metazoa</taxon>
        <taxon>Chordata</taxon>
        <taxon>Craniata</taxon>
        <taxon>Vertebrata</taxon>
        <taxon>Euteleostomi</taxon>
        <taxon>Amphibia</taxon>
        <taxon>Gymnophiona</taxon>
        <taxon>Geotrypetes</taxon>
    </lineage>
</organism>
<dbReference type="SUPFAM" id="SSF81321">
    <property type="entry name" value="Family A G protein-coupled receptor-like"/>
    <property type="match status" value="1"/>
</dbReference>
<evidence type="ECO:0000256" key="2">
    <source>
        <dbReference type="ARBA" id="ARBA00022475"/>
    </source>
</evidence>
<dbReference type="PRINTS" id="PR00237">
    <property type="entry name" value="GPCRRHODOPSN"/>
</dbReference>